<dbReference type="AlphaFoldDB" id="A0A2L2TGG8"/>
<evidence type="ECO:0000313" key="2">
    <source>
        <dbReference type="Proteomes" id="UP000245910"/>
    </source>
</evidence>
<reference evidence="2" key="1">
    <citation type="submission" date="2014-10" db="EMBL/GenBank/DDBJ databases">
        <authorList>
            <person name="King R."/>
        </authorList>
    </citation>
    <scope>NUCLEOTIDE SEQUENCE [LARGE SCALE GENOMIC DNA]</scope>
    <source>
        <strain evidence="2">A3/5</strain>
    </source>
</reference>
<accession>A0A2L2TGG8</accession>
<keyword evidence="2" id="KW-1185">Reference proteome</keyword>
<dbReference type="OrthoDB" id="5035669at2759"/>
<organism evidence="1 2">
    <name type="scientific">Fusarium venenatum</name>
    <dbReference type="NCBI Taxonomy" id="56646"/>
    <lineage>
        <taxon>Eukaryota</taxon>
        <taxon>Fungi</taxon>
        <taxon>Dikarya</taxon>
        <taxon>Ascomycota</taxon>
        <taxon>Pezizomycotina</taxon>
        <taxon>Sordariomycetes</taxon>
        <taxon>Hypocreomycetidae</taxon>
        <taxon>Hypocreales</taxon>
        <taxon>Nectriaceae</taxon>
        <taxon>Fusarium</taxon>
    </lineage>
</organism>
<evidence type="ECO:0000313" key="1">
    <source>
        <dbReference type="EMBL" id="CEI69188.1"/>
    </source>
</evidence>
<dbReference type="Proteomes" id="UP000245910">
    <property type="component" value="Chromosome III"/>
</dbReference>
<protein>
    <submittedName>
        <fullName evidence="1">Uncharacterized protein</fullName>
    </submittedName>
</protein>
<dbReference type="EMBL" id="LN649231">
    <property type="protein sequence ID" value="CEI69188.1"/>
    <property type="molecule type" value="Genomic_DNA"/>
</dbReference>
<name>A0A2L2TGG8_9HYPO</name>
<sequence length="165" mass="18611">MATWRIDLGGVLSCFIKYPLRCKEVIERLEYQRVINPDHNGLVLSETEAVVFREMLGYFEYDYRMALLVTLDCYGIVRQMKVRLAVYLKNGTTDFIGIKSTVTASLTTPSQVMAKSRGISHSLRNEGLLWLVLGLLNLNSTTAGRRATEAPGTIRDLLSIHRSNL</sequence>
<proteinExistence type="predicted"/>